<organism evidence="2 3">
    <name type="scientific">Flavobacterium ardleyense</name>
    <dbReference type="NCBI Taxonomy" id="2038737"/>
    <lineage>
        <taxon>Bacteria</taxon>
        <taxon>Pseudomonadati</taxon>
        <taxon>Bacteroidota</taxon>
        <taxon>Flavobacteriia</taxon>
        <taxon>Flavobacteriales</taxon>
        <taxon>Flavobacteriaceae</taxon>
        <taxon>Flavobacterium</taxon>
    </lineage>
</organism>
<comment type="caution">
    <text evidence="2">The sequence shown here is derived from an EMBL/GenBank/DDBJ whole genome shotgun (WGS) entry which is preliminary data.</text>
</comment>
<proteinExistence type="predicted"/>
<sequence>MKRFSLLVLTCFIFFSCQKQSDNQLEIATVATYTDDIKANIAPTNAINFDTLTKTIHIYVALCDNKYQGIVPVPAKIGNGQDAPNNLYWGCGYGISTYFKKSADWKLIKTQKIDSLIIERLIFKHKTKNYYLVADAYNGQYIKECTQDFLRSSAGNKKEVLHIEDKNIGIGGNSDLVAYIGHDGLMDFELTETFKNTDNKTRDVIILACYSKSYFKPHLVDANVNPLVWTTGLMCPEAYTIHDAISGYIQNESNEKIQNRAALAYSKYQKCSLKAAKNLLVTGW</sequence>
<reference evidence="3" key="1">
    <citation type="journal article" date="2019" name="Int. J. Syst. Evol. Microbiol.">
        <title>The Global Catalogue of Microorganisms (GCM) 10K type strain sequencing project: providing services to taxonomists for standard genome sequencing and annotation.</title>
        <authorList>
            <consortium name="The Broad Institute Genomics Platform"/>
            <consortium name="The Broad Institute Genome Sequencing Center for Infectious Disease"/>
            <person name="Wu L."/>
            <person name="Ma J."/>
        </authorList>
    </citation>
    <scope>NUCLEOTIDE SEQUENCE [LARGE SCALE GENOMIC DNA]</scope>
    <source>
        <strain evidence="3">KCTC 52644</strain>
    </source>
</reference>
<keyword evidence="1" id="KW-0732">Signal</keyword>
<keyword evidence="3" id="KW-1185">Reference proteome</keyword>
<feature type="chain" id="PRO_5045262127" description="Lipoprotein" evidence="1">
    <location>
        <begin position="22"/>
        <end position="284"/>
    </location>
</feature>
<evidence type="ECO:0000313" key="3">
    <source>
        <dbReference type="Proteomes" id="UP001597549"/>
    </source>
</evidence>
<dbReference type="PROSITE" id="PS51257">
    <property type="entry name" value="PROKAR_LIPOPROTEIN"/>
    <property type="match status" value="1"/>
</dbReference>
<dbReference type="Proteomes" id="UP001597549">
    <property type="component" value="Unassembled WGS sequence"/>
</dbReference>
<evidence type="ECO:0000256" key="1">
    <source>
        <dbReference type="SAM" id="SignalP"/>
    </source>
</evidence>
<evidence type="ECO:0000313" key="2">
    <source>
        <dbReference type="EMBL" id="MFD2909737.1"/>
    </source>
</evidence>
<dbReference type="RefSeq" id="WP_379808536.1">
    <property type="nucleotide sequence ID" value="NZ_JBHUOL010000021.1"/>
</dbReference>
<name>A0ABW5ZD78_9FLAO</name>
<feature type="signal peptide" evidence="1">
    <location>
        <begin position="1"/>
        <end position="21"/>
    </location>
</feature>
<gene>
    <name evidence="2" type="ORF">ACFSX9_13450</name>
</gene>
<accession>A0ABW5ZD78</accession>
<evidence type="ECO:0008006" key="4">
    <source>
        <dbReference type="Google" id="ProtNLM"/>
    </source>
</evidence>
<protein>
    <recommendedName>
        <fullName evidence="4">Lipoprotein</fullName>
    </recommendedName>
</protein>
<dbReference type="EMBL" id="JBHUOL010000021">
    <property type="protein sequence ID" value="MFD2909737.1"/>
    <property type="molecule type" value="Genomic_DNA"/>
</dbReference>